<dbReference type="EMBL" id="VOHE01000004">
    <property type="protein sequence ID" value="TWT18744.1"/>
    <property type="molecule type" value="Genomic_DNA"/>
</dbReference>
<name>A0A5C5TYF4_9GAMM</name>
<evidence type="ECO:0000313" key="3">
    <source>
        <dbReference type="Proteomes" id="UP000315949"/>
    </source>
</evidence>
<organism evidence="2 3">
    <name type="scientific">Luteimonas wenzhouensis</name>
    <dbReference type="NCBI Taxonomy" id="2599615"/>
    <lineage>
        <taxon>Bacteria</taxon>
        <taxon>Pseudomonadati</taxon>
        <taxon>Pseudomonadota</taxon>
        <taxon>Gammaproteobacteria</taxon>
        <taxon>Lysobacterales</taxon>
        <taxon>Lysobacteraceae</taxon>
        <taxon>Luteimonas</taxon>
    </lineage>
</organism>
<accession>A0A5C5TYF4</accession>
<keyword evidence="1" id="KW-0812">Transmembrane</keyword>
<comment type="caution">
    <text evidence="2">The sequence shown here is derived from an EMBL/GenBank/DDBJ whole genome shotgun (WGS) entry which is preliminary data.</text>
</comment>
<dbReference type="AlphaFoldDB" id="A0A5C5TYF4"/>
<dbReference type="RefSeq" id="WP_146312566.1">
    <property type="nucleotide sequence ID" value="NZ_VOHE01000004.1"/>
</dbReference>
<keyword evidence="1" id="KW-1133">Transmembrane helix</keyword>
<feature type="transmembrane region" description="Helical" evidence="1">
    <location>
        <begin position="51"/>
        <end position="74"/>
    </location>
</feature>
<gene>
    <name evidence="2" type="ORF">FQY79_08825</name>
</gene>
<dbReference type="OrthoDB" id="7064457at2"/>
<dbReference type="Proteomes" id="UP000315949">
    <property type="component" value="Unassembled WGS sequence"/>
</dbReference>
<proteinExistence type="predicted"/>
<evidence type="ECO:0000256" key="1">
    <source>
        <dbReference type="SAM" id="Phobius"/>
    </source>
</evidence>
<reference evidence="2 3" key="1">
    <citation type="submission" date="2019-07" db="EMBL/GenBank/DDBJ databases">
        <title>Luteimonas sp. YD-1 nov., isolated from acidic soil.</title>
        <authorList>
            <person name="Zhou J."/>
        </authorList>
    </citation>
    <scope>NUCLEOTIDE SEQUENCE [LARGE SCALE GENOMIC DNA]</scope>
    <source>
        <strain evidence="2 3">YD-1</strain>
    </source>
</reference>
<sequence length="83" mass="9298">MHLFQGVFFLILGVGLLVVDWRSLSLGWLPCGPNGFKGRLVFRRNEQPLRYWILFVAYAAAGVGLVVYAVRVLLGQVEPLPLN</sequence>
<protein>
    <submittedName>
        <fullName evidence="2">Uncharacterized protein</fullName>
    </submittedName>
</protein>
<keyword evidence="1" id="KW-0472">Membrane</keyword>
<evidence type="ECO:0000313" key="2">
    <source>
        <dbReference type="EMBL" id="TWT18744.1"/>
    </source>
</evidence>
<keyword evidence="3" id="KW-1185">Reference proteome</keyword>